<dbReference type="CDD" id="cd06257">
    <property type="entry name" value="DnaJ"/>
    <property type="match status" value="1"/>
</dbReference>
<dbReference type="GO" id="GO:0044183">
    <property type="term" value="F:protein folding chaperone"/>
    <property type="evidence" value="ECO:0007669"/>
    <property type="project" value="TreeGrafter"/>
</dbReference>
<feature type="region of interest" description="Disordered" evidence="1">
    <location>
        <begin position="179"/>
        <end position="295"/>
    </location>
</feature>
<dbReference type="Gene3D" id="1.10.287.110">
    <property type="entry name" value="DnaJ domain"/>
    <property type="match status" value="1"/>
</dbReference>
<feature type="region of interest" description="Disordered" evidence="1">
    <location>
        <begin position="142"/>
        <end position="162"/>
    </location>
</feature>
<dbReference type="InterPro" id="IPR036869">
    <property type="entry name" value="J_dom_sf"/>
</dbReference>
<evidence type="ECO:0000313" key="3">
    <source>
        <dbReference type="EMBL" id="CAE0476612.1"/>
    </source>
</evidence>
<evidence type="ECO:0000256" key="1">
    <source>
        <dbReference type="SAM" id="MobiDB-lite"/>
    </source>
</evidence>
<gene>
    <name evidence="3" type="ORF">CDEB00056_LOCUS21465</name>
</gene>
<dbReference type="InterPro" id="IPR001623">
    <property type="entry name" value="DnaJ_domain"/>
</dbReference>
<dbReference type="PRINTS" id="PR00625">
    <property type="entry name" value="JDOMAIN"/>
</dbReference>
<reference evidence="3" key="1">
    <citation type="submission" date="2021-01" db="EMBL/GenBank/DDBJ databases">
        <authorList>
            <person name="Corre E."/>
            <person name="Pelletier E."/>
            <person name="Niang G."/>
            <person name="Scheremetjew M."/>
            <person name="Finn R."/>
            <person name="Kale V."/>
            <person name="Holt S."/>
            <person name="Cochrane G."/>
            <person name="Meng A."/>
            <person name="Brown T."/>
            <person name="Cohen L."/>
        </authorList>
    </citation>
    <scope>NUCLEOTIDE SEQUENCE</scope>
    <source>
        <strain evidence="3">MM31A-1</strain>
    </source>
</reference>
<dbReference type="SMART" id="SM00271">
    <property type="entry name" value="DnaJ"/>
    <property type="match status" value="1"/>
</dbReference>
<organism evidence="3">
    <name type="scientific">Chaetoceros debilis</name>
    <dbReference type="NCBI Taxonomy" id="122233"/>
    <lineage>
        <taxon>Eukaryota</taxon>
        <taxon>Sar</taxon>
        <taxon>Stramenopiles</taxon>
        <taxon>Ochrophyta</taxon>
        <taxon>Bacillariophyta</taxon>
        <taxon>Coscinodiscophyceae</taxon>
        <taxon>Chaetocerotophycidae</taxon>
        <taxon>Chaetocerotales</taxon>
        <taxon>Chaetocerotaceae</taxon>
        <taxon>Chaetoceros</taxon>
    </lineage>
</organism>
<dbReference type="GO" id="GO:0005634">
    <property type="term" value="C:nucleus"/>
    <property type="evidence" value="ECO:0007669"/>
    <property type="project" value="TreeGrafter"/>
</dbReference>
<sequence>MNHHQSSQQDPYETLNVPRSASQSQIKSAYRKLALKYHPDRHQGAGISSEERQRFTEKFTNIGNAYEIIGDTRRREHFDRFGADAGTENARDHNHRSTAGSNVNRHQQRSDPFGGFGGFGGFGSFFGNGMAARDPFMNDPFFNRGMNTGRSSQGQGGNQDFTDPFEVFQQFFGDNFSHGFHNEDYMNHHHNSMHNQQQNNQQQQQQRSSHGNFGHGGSGSGSRFHTGGQTSFFSSSSTSFGGSTSESVSTTTRIINGRRQTVTERCRTNPDGTVERTTETTGDDKFQLRDRQGRR</sequence>
<dbReference type="SUPFAM" id="SSF46565">
    <property type="entry name" value="Chaperone J-domain"/>
    <property type="match status" value="1"/>
</dbReference>
<proteinExistence type="predicted"/>
<feature type="domain" description="J" evidence="2">
    <location>
        <begin position="10"/>
        <end position="82"/>
    </location>
</feature>
<evidence type="ECO:0000259" key="2">
    <source>
        <dbReference type="PROSITE" id="PS50076"/>
    </source>
</evidence>
<feature type="compositionally biased region" description="Basic and acidic residues" evidence="1">
    <location>
        <begin position="261"/>
        <end position="295"/>
    </location>
</feature>
<protein>
    <recommendedName>
        <fullName evidence="2">J domain-containing protein</fullName>
    </recommendedName>
</protein>
<dbReference type="PANTHER" id="PTHR43948">
    <property type="entry name" value="DNAJ HOMOLOG SUBFAMILY B"/>
    <property type="match status" value="1"/>
</dbReference>
<dbReference type="PANTHER" id="PTHR43948:SF10">
    <property type="entry name" value="MRJ, ISOFORM E"/>
    <property type="match status" value="1"/>
</dbReference>
<feature type="compositionally biased region" description="Polar residues" evidence="1">
    <location>
        <begin position="145"/>
        <end position="161"/>
    </location>
</feature>
<dbReference type="GO" id="GO:0005737">
    <property type="term" value="C:cytoplasm"/>
    <property type="evidence" value="ECO:0007669"/>
    <property type="project" value="TreeGrafter"/>
</dbReference>
<dbReference type="GO" id="GO:0051087">
    <property type="term" value="F:protein-folding chaperone binding"/>
    <property type="evidence" value="ECO:0007669"/>
    <property type="project" value="TreeGrafter"/>
</dbReference>
<name>A0A7S3VET7_9STRA</name>
<feature type="region of interest" description="Disordered" evidence="1">
    <location>
        <begin position="1"/>
        <end position="26"/>
    </location>
</feature>
<accession>A0A7S3VET7</accession>
<dbReference type="EMBL" id="HBIO01027985">
    <property type="protein sequence ID" value="CAE0476612.1"/>
    <property type="molecule type" value="Transcribed_RNA"/>
</dbReference>
<feature type="compositionally biased region" description="Low complexity" evidence="1">
    <location>
        <begin position="221"/>
        <end position="252"/>
    </location>
</feature>
<feature type="region of interest" description="Disordered" evidence="1">
    <location>
        <begin position="85"/>
        <end position="106"/>
    </location>
</feature>
<dbReference type="Pfam" id="PF00226">
    <property type="entry name" value="DnaJ"/>
    <property type="match status" value="1"/>
</dbReference>
<dbReference type="PROSITE" id="PS50076">
    <property type="entry name" value="DNAJ_2"/>
    <property type="match status" value="1"/>
</dbReference>
<dbReference type="GO" id="GO:0051082">
    <property type="term" value="F:unfolded protein binding"/>
    <property type="evidence" value="ECO:0007669"/>
    <property type="project" value="TreeGrafter"/>
</dbReference>
<dbReference type="AlphaFoldDB" id="A0A7S3VET7"/>
<feature type="compositionally biased region" description="Low complexity" evidence="1">
    <location>
        <begin position="193"/>
        <end position="212"/>
    </location>
</feature>